<evidence type="ECO:0000256" key="4">
    <source>
        <dbReference type="SAM" id="Phobius"/>
    </source>
</evidence>
<dbReference type="InterPro" id="IPR006059">
    <property type="entry name" value="SBP"/>
</dbReference>
<dbReference type="SUPFAM" id="SSF53850">
    <property type="entry name" value="Periplasmic binding protein-like II"/>
    <property type="match status" value="1"/>
</dbReference>
<accession>A0A1F8EZK5</accession>
<keyword evidence="4" id="KW-0472">Membrane</keyword>
<dbReference type="PANTHER" id="PTHR30061">
    <property type="entry name" value="MALTOSE-BINDING PERIPLASMIC PROTEIN"/>
    <property type="match status" value="1"/>
</dbReference>
<dbReference type="PANTHER" id="PTHR30061:SF50">
    <property type="entry name" value="MALTOSE_MALTODEXTRIN-BINDING PERIPLASMIC PROTEIN"/>
    <property type="match status" value="1"/>
</dbReference>
<comment type="caution">
    <text evidence="5">The sequence shown here is derived from an EMBL/GenBank/DDBJ whole genome shotgun (WGS) entry which is preliminary data.</text>
</comment>
<dbReference type="Pfam" id="PF01547">
    <property type="entry name" value="SBP_bac_1"/>
    <property type="match status" value="1"/>
</dbReference>
<evidence type="ECO:0000256" key="3">
    <source>
        <dbReference type="ARBA" id="ARBA00022729"/>
    </source>
</evidence>
<name>A0A1F8EZK5_9BACT</name>
<proteinExistence type="inferred from homology"/>
<evidence type="ECO:0008006" key="7">
    <source>
        <dbReference type="Google" id="ProtNLM"/>
    </source>
</evidence>
<dbReference type="GO" id="GO:0015768">
    <property type="term" value="P:maltose transport"/>
    <property type="evidence" value="ECO:0007669"/>
    <property type="project" value="TreeGrafter"/>
</dbReference>
<keyword evidence="4" id="KW-1133">Transmembrane helix</keyword>
<protein>
    <recommendedName>
        <fullName evidence="7">ABC transporter substrate-binding protein</fullName>
    </recommendedName>
</protein>
<dbReference type="Proteomes" id="UP000176834">
    <property type="component" value="Unassembled WGS sequence"/>
</dbReference>
<gene>
    <name evidence="5" type="ORF">A3B86_04305</name>
</gene>
<dbReference type="GO" id="GO:0042956">
    <property type="term" value="P:maltodextrin transmembrane transport"/>
    <property type="evidence" value="ECO:0007669"/>
    <property type="project" value="TreeGrafter"/>
</dbReference>
<keyword evidence="4" id="KW-0812">Transmembrane</keyword>
<dbReference type="Gene3D" id="3.40.190.10">
    <property type="entry name" value="Periplasmic binding protein-like II"/>
    <property type="match status" value="1"/>
</dbReference>
<dbReference type="GO" id="GO:1901982">
    <property type="term" value="F:maltose binding"/>
    <property type="evidence" value="ECO:0007669"/>
    <property type="project" value="TreeGrafter"/>
</dbReference>
<evidence type="ECO:0000313" key="6">
    <source>
        <dbReference type="Proteomes" id="UP000176834"/>
    </source>
</evidence>
<dbReference type="AlphaFoldDB" id="A0A1F8EZK5"/>
<feature type="transmembrane region" description="Helical" evidence="4">
    <location>
        <begin position="12"/>
        <end position="33"/>
    </location>
</feature>
<comment type="similarity">
    <text evidence="1">Belongs to the bacterial solute-binding protein 1 family.</text>
</comment>
<dbReference type="GO" id="GO:0055052">
    <property type="term" value="C:ATP-binding cassette (ABC) transporter complex, substrate-binding subunit-containing"/>
    <property type="evidence" value="ECO:0007669"/>
    <property type="project" value="TreeGrafter"/>
</dbReference>
<evidence type="ECO:0000256" key="2">
    <source>
        <dbReference type="ARBA" id="ARBA00022448"/>
    </source>
</evidence>
<keyword evidence="3" id="KW-0732">Signal</keyword>
<reference evidence="5 6" key="1">
    <citation type="journal article" date="2016" name="Nat. Commun.">
        <title>Thousands of microbial genomes shed light on interconnected biogeochemical processes in an aquifer system.</title>
        <authorList>
            <person name="Anantharaman K."/>
            <person name="Brown C.T."/>
            <person name="Hug L.A."/>
            <person name="Sharon I."/>
            <person name="Castelle C.J."/>
            <person name="Probst A.J."/>
            <person name="Thomas B.C."/>
            <person name="Singh A."/>
            <person name="Wilkins M.J."/>
            <person name="Karaoz U."/>
            <person name="Brodie E.L."/>
            <person name="Williams K.H."/>
            <person name="Hubbard S.S."/>
            <person name="Banfield J.F."/>
        </authorList>
    </citation>
    <scope>NUCLEOTIDE SEQUENCE [LARGE SCALE GENOMIC DNA]</scope>
</reference>
<dbReference type="EMBL" id="MGJN01000020">
    <property type="protein sequence ID" value="OGN06311.1"/>
    <property type="molecule type" value="Genomic_DNA"/>
</dbReference>
<evidence type="ECO:0000256" key="1">
    <source>
        <dbReference type="ARBA" id="ARBA00008520"/>
    </source>
</evidence>
<sequence>MTLTGLFGSNKVFYLLTGLVVIIVIALVALIVFRVGNIGGEQEQATLEFWGVFDSRQDLVDVINGFRQIEPGVRINYKQIPFEDYERELVNSLAAGTGPDVFMIHHTWMAKHRDKLAPMPTISSKEDYKFMTPVEFQSQFVDVAYKDLVFENKIYALPLYVDTLAIFYNKDMLNTAGITRPPKNWEEFNQDAELLTKFDGRGNITQSGAAMGTARNINRSTDILAALMIQNGTQMTDAGNTAATFTRNVSGQRTGENALQYYTDFANPAKTVYSWNDEQHYSIDAFVEGNTAMMINYSHQIPTLSARYQRLNFGIAPLPQFSEIDAKNYANFLAVAVSAQSKNQGVAWRFLSYMASKDGTLAYLTKTSRPSARRDLIEFQRNDPMLGVFAVQALSARSWYQADNDSIDQIFADMIEDVNVKKFKIRDALQSAEAKVTTLMSR</sequence>
<evidence type="ECO:0000313" key="5">
    <source>
        <dbReference type="EMBL" id="OGN06311.1"/>
    </source>
</evidence>
<organism evidence="5 6">
    <name type="scientific">Candidatus Yanofskybacteria bacterium RIFCSPHIGHO2_02_FULL_38_22b</name>
    <dbReference type="NCBI Taxonomy" id="1802673"/>
    <lineage>
        <taxon>Bacteria</taxon>
        <taxon>Candidatus Yanofskyibacteriota</taxon>
    </lineage>
</organism>
<keyword evidence="2" id="KW-0813">Transport</keyword>